<dbReference type="GO" id="GO:0016872">
    <property type="term" value="F:intramolecular lyase activity"/>
    <property type="evidence" value="ECO:0007669"/>
    <property type="project" value="InterPro"/>
</dbReference>
<evidence type="ECO:0000256" key="8">
    <source>
        <dbReference type="SAM" id="Phobius"/>
    </source>
</evidence>
<dbReference type="AlphaFoldDB" id="A0A6J6H2I5"/>
<keyword evidence="4" id="KW-0125">Carotenoid biosynthesis</keyword>
<gene>
    <name evidence="10" type="ORF">UFOPK1854_00395</name>
</gene>
<evidence type="ECO:0000256" key="2">
    <source>
        <dbReference type="ARBA" id="ARBA00004829"/>
    </source>
</evidence>
<feature type="transmembrane region" description="Helical" evidence="8">
    <location>
        <begin position="76"/>
        <end position="93"/>
    </location>
</feature>
<keyword evidence="3 8" id="KW-0812">Transmembrane</keyword>
<evidence type="ECO:0000256" key="5">
    <source>
        <dbReference type="ARBA" id="ARBA00022989"/>
    </source>
</evidence>
<keyword evidence="6 8" id="KW-0472">Membrane</keyword>
<evidence type="ECO:0000256" key="1">
    <source>
        <dbReference type="ARBA" id="ARBA00004141"/>
    </source>
</evidence>
<dbReference type="InterPro" id="IPR017825">
    <property type="entry name" value="Lycopene_cyclase_dom"/>
</dbReference>
<reference evidence="10" key="1">
    <citation type="submission" date="2020-05" db="EMBL/GenBank/DDBJ databases">
        <authorList>
            <person name="Chiriac C."/>
            <person name="Salcher M."/>
            <person name="Ghai R."/>
            <person name="Kavagutti S V."/>
        </authorList>
    </citation>
    <scope>NUCLEOTIDE SEQUENCE</scope>
</reference>
<sequence length="101" mass="11771">MSYTQIAICAVLLAILFDFWLIKSRLLTRKVFWTSYAIIIFFQLITNWWLTSRNIVMYADSAILGVRIASAPVEDLLFGFALVLSVLDLWVYWGKKGFERK</sequence>
<dbReference type="NCBIfam" id="TIGR03462">
    <property type="entry name" value="CarR_dom_SF"/>
    <property type="match status" value="1"/>
</dbReference>
<feature type="transmembrane region" description="Helical" evidence="8">
    <location>
        <begin position="6"/>
        <end position="22"/>
    </location>
</feature>
<accession>A0A6J6H2I5</accession>
<evidence type="ECO:0000256" key="7">
    <source>
        <dbReference type="ARBA" id="ARBA00023235"/>
    </source>
</evidence>
<organism evidence="10">
    <name type="scientific">freshwater metagenome</name>
    <dbReference type="NCBI Taxonomy" id="449393"/>
    <lineage>
        <taxon>unclassified sequences</taxon>
        <taxon>metagenomes</taxon>
        <taxon>ecological metagenomes</taxon>
    </lineage>
</organism>
<feature type="transmembrane region" description="Helical" evidence="8">
    <location>
        <begin position="31"/>
        <end position="50"/>
    </location>
</feature>
<evidence type="ECO:0000256" key="3">
    <source>
        <dbReference type="ARBA" id="ARBA00022692"/>
    </source>
</evidence>
<keyword evidence="7" id="KW-0413">Isomerase</keyword>
<dbReference type="EMBL" id="CAEZUT010000028">
    <property type="protein sequence ID" value="CAB4607927.1"/>
    <property type="molecule type" value="Genomic_DNA"/>
</dbReference>
<dbReference type="GO" id="GO:0016120">
    <property type="term" value="P:carotene biosynthetic process"/>
    <property type="evidence" value="ECO:0007669"/>
    <property type="project" value="UniProtKB-ARBA"/>
</dbReference>
<feature type="domain" description="Lycopene cyclase" evidence="9">
    <location>
        <begin position="4"/>
        <end position="88"/>
    </location>
</feature>
<protein>
    <submittedName>
        <fullName evidence="10">Unannotated protein</fullName>
    </submittedName>
</protein>
<dbReference type="GO" id="GO:0045436">
    <property type="term" value="F:lycopene beta cyclase activity"/>
    <property type="evidence" value="ECO:0007669"/>
    <property type="project" value="UniProtKB-ARBA"/>
</dbReference>
<keyword evidence="5 8" id="KW-1133">Transmembrane helix</keyword>
<proteinExistence type="predicted"/>
<evidence type="ECO:0000313" key="10">
    <source>
        <dbReference type="EMBL" id="CAB4607927.1"/>
    </source>
</evidence>
<evidence type="ECO:0000256" key="4">
    <source>
        <dbReference type="ARBA" id="ARBA00022746"/>
    </source>
</evidence>
<evidence type="ECO:0000256" key="6">
    <source>
        <dbReference type="ARBA" id="ARBA00023136"/>
    </source>
</evidence>
<comment type="subcellular location">
    <subcellularLocation>
        <location evidence="1">Membrane</location>
        <topology evidence="1">Multi-pass membrane protein</topology>
    </subcellularLocation>
</comment>
<evidence type="ECO:0000259" key="9">
    <source>
        <dbReference type="Pfam" id="PF18916"/>
    </source>
</evidence>
<dbReference type="GO" id="GO:0016117">
    <property type="term" value="P:carotenoid biosynthetic process"/>
    <property type="evidence" value="ECO:0007669"/>
    <property type="project" value="UniProtKB-KW"/>
</dbReference>
<comment type="pathway">
    <text evidence="2">Carotenoid biosynthesis.</text>
</comment>
<dbReference type="Pfam" id="PF18916">
    <property type="entry name" value="Lycopene_cyc"/>
    <property type="match status" value="1"/>
</dbReference>
<name>A0A6J6H2I5_9ZZZZ</name>
<dbReference type="GO" id="GO:0016020">
    <property type="term" value="C:membrane"/>
    <property type="evidence" value="ECO:0007669"/>
    <property type="project" value="UniProtKB-SubCell"/>
</dbReference>